<name>A0A8E1C1K0_9SPHN</name>
<evidence type="ECO:0000313" key="2">
    <source>
        <dbReference type="Proteomes" id="UP000028135"/>
    </source>
</evidence>
<evidence type="ECO:0000313" key="1">
    <source>
        <dbReference type="EMBL" id="KER35285.1"/>
    </source>
</evidence>
<protein>
    <submittedName>
        <fullName evidence="1">Uncharacterized protein</fullName>
    </submittedName>
</protein>
<sequence length="112" mass="12275">MAATGHEPDLSVAIARFRSKEEQERPVRKTSGFEIVRRIDDDELDGSRGFRLQLTGRLGGGDDPLHCTQTAGPDERPKCVWAATFDEIRLENGATGAVLAVWDSRSGSDPLH</sequence>
<proteinExistence type="predicted"/>
<organism evidence="1 2">
    <name type="scientific">Sphingobium indicum F2</name>
    <dbReference type="NCBI Taxonomy" id="1450518"/>
    <lineage>
        <taxon>Bacteria</taxon>
        <taxon>Pseudomonadati</taxon>
        <taxon>Pseudomonadota</taxon>
        <taxon>Alphaproteobacteria</taxon>
        <taxon>Sphingomonadales</taxon>
        <taxon>Sphingomonadaceae</taxon>
        <taxon>Sphingobium</taxon>
    </lineage>
</organism>
<comment type="caution">
    <text evidence="1">The sequence shown here is derived from an EMBL/GenBank/DDBJ whole genome shotgun (WGS) entry which is preliminary data.</text>
</comment>
<accession>A0A8E1C1K0</accession>
<dbReference type="AlphaFoldDB" id="A0A8E1C1K0"/>
<dbReference type="Proteomes" id="UP000028135">
    <property type="component" value="Unassembled WGS sequence"/>
</dbReference>
<gene>
    <name evidence="1" type="ORF">AL00_17025</name>
</gene>
<dbReference type="EMBL" id="JANF02000081">
    <property type="protein sequence ID" value="KER35285.1"/>
    <property type="molecule type" value="Genomic_DNA"/>
</dbReference>
<reference evidence="1 2" key="1">
    <citation type="submission" date="2014-05" db="EMBL/GenBank/DDBJ databases">
        <title>Genome Announcement of Sphingobium lucknowense F2.</title>
        <authorList>
            <person name="Lal R."/>
            <person name="Negi V."/>
            <person name="Lata P."/>
            <person name="Sangwan N."/>
            <person name="Gupta S.K."/>
            <person name="Rao D.L.N."/>
            <person name="Das S."/>
        </authorList>
    </citation>
    <scope>NUCLEOTIDE SEQUENCE [LARGE SCALE GENOMIC DNA]</scope>
    <source>
        <strain evidence="1 2">F2</strain>
    </source>
</reference>